<dbReference type="EC" id="1.-.-.-" evidence="1"/>
<accession>A0A0P7XQG3</accession>
<dbReference type="GO" id="GO:0045301">
    <property type="term" value="F:tRNA 2-(methylsulfanyl)-N(6)-isopentenyladenosine(37) hydroxylase activity"/>
    <property type="evidence" value="ECO:0007669"/>
    <property type="project" value="InterPro"/>
</dbReference>
<protein>
    <submittedName>
        <fullName evidence="1">tRNA-(Ms[2]io[6]A)-hydroxylase</fullName>
        <ecNumber evidence="1">1.-.-.-</ecNumber>
    </submittedName>
</protein>
<dbReference type="Proteomes" id="UP000050421">
    <property type="component" value="Unassembled WGS sequence"/>
</dbReference>
<dbReference type="PIRSF" id="PIRSF020736">
    <property type="entry name" value="MiaE"/>
    <property type="match status" value="1"/>
</dbReference>
<dbReference type="PANTHER" id="PTHR42637">
    <property type="entry name" value="TRNA-(MS[2]IO[6]A)-HYDROXYLASE"/>
    <property type="match status" value="1"/>
</dbReference>
<reference evidence="1 2" key="1">
    <citation type="submission" date="2015-09" db="EMBL/GenBank/DDBJ databases">
        <title>Identification and resolution of microdiversity through metagenomic sequencing of parallel consortia.</title>
        <authorList>
            <person name="Nelson W.C."/>
            <person name="Romine M.F."/>
            <person name="Lindemann S.R."/>
        </authorList>
    </citation>
    <scope>NUCLEOTIDE SEQUENCE [LARGE SCALE GENOMIC DNA]</scope>
    <source>
        <strain evidence="1">HL-49</strain>
    </source>
</reference>
<gene>
    <name evidence="1" type="primary">miaE</name>
    <name evidence="1" type="ORF">HLUCCX10_03630</name>
</gene>
<evidence type="ECO:0000313" key="1">
    <source>
        <dbReference type="EMBL" id="KPQ19184.1"/>
    </source>
</evidence>
<dbReference type="PANTHER" id="PTHR42637:SF1">
    <property type="entry name" value="TRNA 2-(METHYLSULFANYL)-N(6)-ISOPENTENYLADENOSINE(37) HYDROXYLASE"/>
    <property type="match status" value="1"/>
</dbReference>
<dbReference type="eggNOG" id="COG4445">
    <property type="taxonomic scope" value="Bacteria"/>
</dbReference>
<dbReference type="SUPFAM" id="SSF47240">
    <property type="entry name" value="Ferritin-like"/>
    <property type="match status" value="1"/>
</dbReference>
<proteinExistence type="predicted"/>
<evidence type="ECO:0000313" key="2">
    <source>
        <dbReference type="Proteomes" id="UP000050421"/>
    </source>
</evidence>
<dbReference type="PATRIC" id="fig|1305737.6.peg.2685"/>
<sequence>MSWQESTKEKMLNLQLPTDPRWVGIAEMQIEDILVDHAYCEQKAASSCISLIIRYNDLDELVDTLTPIVAEEWGHFERVMEQLRKRGMRFGKQRKDEYVAKLYDFVRKGGSRKDQLTEGLLMNALIEARSCERFKLLSKHIEDEELRKFYYELMISEAGHYVTFIDLARKYQDPEKVNKRWKEWLEFEAEVMKNMELRGDRMH</sequence>
<dbReference type="EMBL" id="LJXT01000014">
    <property type="protein sequence ID" value="KPQ19184.1"/>
    <property type="molecule type" value="Genomic_DNA"/>
</dbReference>
<dbReference type="Pfam" id="PF06175">
    <property type="entry name" value="MiaE"/>
    <property type="match status" value="1"/>
</dbReference>
<dbReference type="STRING" id="1305737.GCA_000526355_01488"/>
<comment type="caution">
    <text evidence="1">The sequence shown here is derived from an EMBL/GenBank/DDBJ whole genome shotgun (WGS) entry which is preliminary data.</text>
</comment>
<dbReference type="CDD" id="cd07910">
    <property type="entry name" value="MiaE"/>
    <property type="match status" value="1"/>
</dbReference>
<organism evidence="1 2">
    <name type="scientific">Algoriphagus marincola HL-49</name>
    <dbReference type="NCBI Taxonomy" id="1305737"/>
    <lineage>
        <taxon>Bacteria</taxon>
        <taxon>Pseudomonadati</taxon>
        <taxon>Bacteroidota</taxon>
        <taxon>Cytophagia</taxon>
        <taxon>Cytophagales</taxon>
        <taxon>Cyclobacteriaceae</taxon>
        <taxon>Algoriphagus</taxon>
    </lineage>
</organism>
<dbReference type="InterPro" id="IPR009078">
    <property type="entry name" value="Ferritin-like_SF"/>
</dbReference>
<dbReference type="InterPro" id="IPR012347">
    <property type="entry name" value="Ferritin-like"/>
</dbReference>
<keyword evidence="1" id="KW-0560">Oxidoreductase</keyword>
<dbReference type="GO" id="GO:0006400">
    <property type="term" value="P:tRNA modification"/>
    <property type="evidence" value="ECO:0007669"/>
    <property type="project" value="InterPro"/>
</dbReference>
<dbReference type="Gene3D" id="1.20.1260.10">
    <property type="match status" value="1"/>
</dbReference>
<name>A0A0P7XQG3_9BACT</name>
<dbReference type="InterPro" id="IPR010386">
    <property type="entry name" value="tRNA-Hydrxlase_MiaE"/>
</dbReference>
<dbReference type="AlphaFoldDB" id="A0A0P7XQG3"/>